<organism evidence="1">
    <name type="scientific">Ditylum brightwellii</name>
    <dbReference type="NCBI Taxonomy" id="49249"/>
    <lineage>
        <taxon>Eukaryota</taxon>
        <taxon>Sar</taxon>
        <taxon>Stramenopiles</taxon>
        <taxon>Ochrophyta</taxon>
        <taxon>Bacillariophyta</taxon>
        <taxon>Mediophyceae</taxon>
        <taxon>Lithodesmiophycidae</taxon>
        <taxon>Lithodesmiales</taxon>
        <taxon>Lithodesmiaceae</taxon>
        <taxon>Ditylum</taxon>
    </lineage>
</organism>
<sequence length="102" mass="12022">MSKLMESIPISIFFHWLPQILRHIPHYFALIIGRGPYYILSAFAKTTYDAYGRLSPTSLIMRISSSIGPRRASTRWNTTRTVFRLIKYSKPHMSYRYYQKGT</sequence>
<dbReference type="AlphaFoldDB" id="A0A7S4RWF2"/>
<proteinExistence type="predicted"/>
<gene>
    <name evidence="1" type="ORF">DBRI00130_LOCUS24799</name>
</gene>
<reference evidence="1" key="1">
    <citation type="submission" date="2021-01" db="EMBL/GenBank/DDBJ databases">
        <authorList>
            <person name="Corre E."/>
            <person name="Pelletier E."/>
            <person name="Niang G."/>
            <person name="Scheremetjew M."/>
            <person name="Finn R."/>
            <person name="Kale V."/>
            <person name="Holt S."/>
            <person name="Cochrane G."/>
            <person name="Meng A."/>
            <person name="Brown T."/>
            <person name="Cohen L."/>
        </authorList>
    </citation>
    <scope>NUCLEOTIDE SEQUENCE</scope>
    <source>
        <strain evidence="1">GSO104</strain>
    </source>
</reference>
<accession>A0A7S4RWF2</accession>
<protein>
    <submittedName>
        <fullName evidence="1">Uncharacterized protein</fullName>
    </submittedName>
</protein>
<dbReference type="EMBL" id="HBNS01031651">
    <property type="protein sequence ID" value="CAE4626068.1"/>
    <property type="molecule type" value="Transcribed_RNA"/>
</dbReference>
<name>A0A7S4RWF2_9STRA</name>
<evidence type="ECO:0000313" key="1">
    <source>
        <dbReference type="EMBL" id="CAE4626068.1"/>
    </source>
</evidence>